<sequence>MDQLSNETHGAVSARLEDQRLMTFVPVMISIYLVTLLIGTARVLYLSKRSERESKPMGMSSSSIMPIEPEPVKPVRPTGLTKTQSTISVGTSLNTSPKRHRCHFSRRRVVQIVFGCWYAICLGFVVYALVDEQFANRKALAWEAYTALLALSCAWLLVQVAFLPVKKYPKMGFVVASLTGTMPAMADGFDTLRDIVFGGLCLHSDNGWTQAIGVVAWVYVLAFHVHLFRQDRMIAELATHWLAVWTMPLDVSLSEASQNKKQDFWMKAKAKIVPVLYKQLTPVKRQLLLVENLPQAFMGAAYLLLEADDESGSPITVLVFSIAVPMTQILTSHLLFHRVRRLAAPFYAKKLSMAIHRKDTLLLNRLREEAGFLEDPALLITVMEHCKEFQVFQDMFEGGLQLALLEGDQSQRRLAFIDSCINTMMDHVLQKDSN</sequence>
<reference evidence="2" key="1">
    <citation type="submission" date="2021-02" db="EMBL/GenBank/DDBJ databases">
        <authorList>
            <person name="Dougan E. K."/>
            <person name="Rhodes N."/>
            <person name="Thang M."/>
            <person name="Chan C."/>
        </authorList>
    </citation>
    <scope>NUCLEOTIDE SEQUENCE</scope>
</reference>
<keyword evidence="3" id="KW-1185">Reference proteome</keyword>
<name>A0A812JZH0_9DINO</name>
<comment type="caution">
    <text evidence="2">The sequence shown here is derived from an EMBL/GenBank/DDBJ whole genome shotgun (WGS) entry which is preliminary data.</text>
</comment>
<protein>
    <submittedName>
        <fullName evidence="2">NLRC3 protein</fullName>
    </submittedName>
</protein>
<evidence type="ECO:0000313" key="2">
    <source>
        <dbReference type="EMBL" id="CAE7217163.1"/>
    </source>
</evidence>
<keyword evidence="1" id="KW-0472">Membrane</keyword>
<evidence type="ECO:0000313" key="3">
    <source>
        <dbReference type="Proteomes" id="UP000604046"/>
    </source>
</evidence>
<feature type="transmembrane region" description="Helical" evidence="1">
    <location>
        <begin position="209"/>
        <end position="228"/>
    </location>
</feature>
<accession>A0A812JZH0</accession>
<dbReference type="OrthoDB" id="439884at2759"/>
<keyword evidence="1" id="KW-1133">Transmembrane helix</keyword>
<dbReference type="EMBL" id="CAJNDS010000546">
    <property type="protein sequence ID" value="CAE7217163.1"/>
    <property type="molecule type" value="Genomic_DNA"/>
</dbReference>
<feature type="transmembrane region" description="Helical" evidence="1">
    <location>
        <begin position="142"/>
        <end position="165"/>
    </location>
</feature>
<organism evidence="2 3">
    <name type="scientific">Symbiodinium natans</name>
    <dbReference type="NCBI Taxonomy" id="878477"/>
    <lineage>
        <taxon>Eukaryota</taxon>
        <taxon>Sar</taxon>
        <taxon>Alveolata</taxon>
        <taxon>Dinophyceae</taxon>
        <taxon>Suessiales</taxon>
        <taxon>Symbiodiniaceae</taxon>
        <taxon>Symbiodinium</taxon>
    </lineage>
</organism>
<proteinExistence type="predicted"/>
<dbReference type="AlphaFoldDB" id="A0A812JZH0"/>
<evidence type="ECO:0000256" key="1">
    <source>
        <dbReference type="SAM" id="Phobius"/>
    </source>
</evidence>
<feature type="transmembrane region" description="Helical" evidence="1">
    <location>
        <begin position="317"/>
        <end position="336"/>
    </location>
</feature>
<dbReference type="Proteomes" id="UP000604046">
    <property type="component" value="Unassembled WGS sequence"/>
</dbReference>
<gene>
    <name evidence="2" type="primary">NLRC3</name>
    <name evidence="2" type="ORF">SNAT2548_LOCUS7706</name>
</gene>
<feature type="transmembrane region" description="Helical" evidence="1">
    <location>
        <begin position="287"/>
        <end position="305"/>
    </location>
</feature>
<feature type="transmembrane region" description="Helical" evidence="1">
    <location>
        <begin position="24"/>
        <end position="45"/>
    </location>
</feature>
<keyword evidence="1" id="KW-0812">Transmembrane</keyword>
<feature type="transmembrane region" description="Helical" evidence="1">
    <location>
        <begin position="172"/>
        <end position="189"/>
    </location>
</feature>
<feature type="transmembrane region" description="Helical" evidence="1">
    <location>
        <begin position="109"/>
        <end position="130"/>
    </location>
</feature>